<keyword evidence="8 11" id="KW-1133">Transmembrane helix</keyword>
<dbReference type="SUPFAM" id="SSF52047">
    <property type="entry name" value="RNI-like"/>
    <property type="match status" value="2"/>
</dbReference>
<dbReference type="Pfam" id="PF13855">
    <property type="entry name" value="LRR_8"/>
    <property type="match status" value="2"/>
</dbReference>
<evidence type="ECO:0000259" key="12">
    <source>
        <dbReference type="Pfam" id="PF23598"/>
    </source>
</evidence>
<keyword evidence="9 11" id="KW-0472">Membrane</keyword>
<feature type="transmembrane region" description="Helical" evidence="11">
    <location>
        <begin position="769"/>
        <end position="787"/>
    </location>
</feature>
<dbReference type="GO" id="GO:0005886">
    <property type="term" value="C:plasma membrane"/>
    <property type="evidence" value="ECO:0007669"/>
    <property type="project" value="UniProtKB-SubCell"/>
</dbReference>
<dbReference type="Pfam" id="PF23598">
    <property type="entry name" value="LRR_14"/>
    <property type="match status" value="1"/>
</dbReference>
<dbReference type="GO" id="GO:0006952">
    <property type="term" value="P:defense response"/>
    <property type="evidence" value="ECO:0007669"/>
    <property type="project" value="UniProtKB-ARBA"/>
</dbReference>
<evidence type="ECO:0000256" key="1">
    <source>
        <dbReference type="ARBA" id="ARBA00004251"/>
    </source>
</evidence>
<dbReference type="FunFam" id="3.80.10.10:FF:000041">
    <property type="entry name" value="LRR receptor-like serine/threonine-protein kinase ERECTA"/>
    <property type="match status" value="2"/>
</dbReference>
<evidence type="ECO:0000313" key="13">
    <source>
        <dbReference type="EMBL" id="PHT41197.1"/>
    </source>
</evidence>
<evidence type="ECO:0000256" key="3">
    <source>
        <dbReference type="ARBA" id="ARBA00022475"/>
    </source>
</evidence>
<feature type="domain" description="Disease resistance R13L4/SHOC-2-like LRR" evidence="12">
    <location>
        <begin position="120"/>
        <end position="225"/>
    </location>
</feature>
<evidence type="ECO:0000256" key="9">
    <source>
        <dbReference type="ARBA" id="ARBA00023136"/>
    </source>
</evidence>
<evidence type="ECO:0000256" key="8">
    <source>
        <dbReference type="ARBA" id="ARBA00022989"/>
    </source>
</evidence>
<evidence type="ECO:0000313" key="14">
    <source>
        <dbReference type="Proteomes" id="UP000224567"/>
    </source>
</evidence>
<keyword evidence="10" id="KW-0325">Glycoprotein</keyword>
<keyword evidence="7" id="KW-0677">Repeat</keyword>
<keyword evidence="6" id="KW-0732">Signal</keyword>
<keyword evidence="5 11" id="KW-0812">Transmembrane</keyword>
<dbReference type="InterPro" id="IPR003591">
    <property type="entry name" value="Leu-rich_rpt_typical-subtyp"/>
</dbReference>
<dbReference type="GO" id="GO:0051707">
    <property type="term" value="P:response to other organism"/>
    <property type="evidence" value="ECO:0007669"/>
    <property type="project" value="UniProtKB-ARBA"/>
</dbReference>
<dbReference type="OrthoDB" id="1263993at2759"/>
<dbReference type="InterPro" id="IPR055414">
    <property type="entry name" value="LRR_R13L4/SHOC2-like"/>
</dbReference>
<name>A0A2G2W7L4_CAPBA</name>
<evidence type="ECO:0000256" key="7">
    <source>
        <dbReference type="ARBA" id="ARBA00022737"/>
    </source>
</evidence>
<reference evidence="13 14" key="1">
    <citation type="journal article" date="2017" name="Genome Biol.">
        <title>New reference genome sequences of hot pepper reveal the massive evolution of plant disease-resistance genes by retroduplication.</title>
        <authorList>
            <person name="Kim S."/>
            <person name="Park J."/>
            <person name="Yeom S.I."/>
            <person name="Kim Y.M."/>
            <person name="Seo E."/>
            <person name="Kim K.T."/>
            <person name="Kim M.S."/>
            <person name="Lee J.M."/>
            <person name="Cheong K."/>
            <person name="Shin H.S."/>
            <person name="Kim S.B."/>
            <person name="Han K."/>
            <person name="Lee J."/>
            <person name="Park M."/>
            <person name="Lee H.A."/>
            <person name="Lee H.Y."/>
            <person name="Lee Y."/>
            <person name="Oh S."/>
            <person name="Lee J.H."/>
            <person name="Choi E."/>
            <person name="Choi E."/>
            <person name="Lee S.E."/>
            <person name="Jeon J."/>
            <person name="Kim H."/>
            <person name="Choi G."/>
            <person name="Song H."/>
            <person name="Lee J."/>
            <person name="Lee S.C."/>
            <person name="Kwon J.K."/>
            <person name="Lee H.Y."/>
            <person name="Koo N."/>
            <person name="Hong Y."/>
            <person name="Kim R.W."/>
            <person name="Kang W.H."/>
            <person name="Huh J.H."/>
            <person name="Kang B.C."/>
            <person name="Yang T.J."/>
            <person name="Lee Y.H."/>
            <person name="Bennetzen J.L."/>
            <person name="Choi D."/>
        </authorList>
    </citation>
    <scope>NUCLEOTIDE SEQUENCE [LARGE SCALE GENOMIC DNA]</scope>
    <source>
        <strain evidence="14">cv. PBC81</strain>
    </source>
</reference>
<keyword evidence="4" id="KW-0433">Leucine-rich repeat</keyword>
<dbReference type="Gene3D" id="3.80.10.10">
    <property type="entry name" value="Ribonuclease Inhibitor"/>
    <property type="match status" value="2"/>
</dbReference>
<dbReference type="PANTHER" id="PTHR48061:SF38">
    <property type="entry name" value="SERINE_THREONINE-PROTEIN KINASE BRI1"/>
    <property type="match status" value="1"/>
</dbReference>
<dbReference type="SMART" id="SM00369">
    <property type="entry name" value="LRR_TYP"/>
    <property type="match status" value="10"/>
</dbReference>
<gene>
    <name evidence="13" type="ORF">CQW23_20051</name>
</gene>
<dbReference type="FunFam" id="3.80.10.10:FF:000111">
    <property type="entry name" value="LRR receptor-like serine/threonine-protein kinase ERECTA"/>
    <property type="match status" value="1"/>
</dbReference>
<accession>A0A2G2W7L4</accession>
<dbReference type="PANTHER" id="PTHR48061">
    <property type="entry name" value="LEUCINE-RICH REPEAT RECEPTOR PROTEIN KINASE EMS1-LIKE-RELATED"/>
    <property type="match status" value="1"/>
</dbReference>
<dbReference type="InterPro" id="IPR032675">
    <property type="entry name" value="LRR_dom_sf"/>
</dbReference>
<keyword evidence="3" id="KW-1003">Cell membrane</keyword>
<dbReference type="Pfam" id="PF00560">
    <property type="entry name" value="LRR_1"/>
    <property type="match status" value="7"/>
</dbReference>
<dbReference type="InterPro" id="IPR001611">
    <property type="entry name" value="Leu-rich_rpt"/>
</dbReference>
<dbReference type="PRINTS" id="PR00019">
    <property type="entry name" value="LEURICHRPT"/>
</dbReference>
<dbReference type="Proteomes" id="UP000224567">
    <property type="component" value="Unassembled WGS sequence"/>
</dbReference>
<dbReference type="PROSITE" id="PS51450">
    <property type="entry name" value="LRR"/>
    <property type="match status" value="1"/>
</dbReference>
<dbReference type="InterPro" id="IPR046956">
    <property type="entry name" value="RLP23-like"/>
</dbReference>
<evidence type="ECO:0000256" key="5">
    <source>
        <dbReference type="ARBA" id="ARBA00022692"/>
    </source>
</evidence>
<organism evidence="13 14">
    <name type="scientific">Capsicum baccatum</name>
    <name type="common">Peruvian pepper</name>
    <dbReference type="NCBI Taxonomy" id="33114"/>
    <lineage>
        <taxon>Eukaryota</taxon>
        <taxon>Viridiplantae</taxon>
        <taxon>Streptophyta</taxon>
        <taxon>Embryophyta</taxon>
        <taxon>Tracheophyta</taxon>
        <taxon>Spermatophyta</taxon>
        <taxon>Magnoliopsida</taxon>
        <taxon>eudicotyledons</taxon>
        <taxon>Gunneridae</taxon>
        <taxon>Pentapetalae</taxon>
        <taxon>asterids</taxon>
        <taxon>lamiids</taxon>
        <taxon>Solanales</taxon>
        <taxon>Solanaceae</taxon>
        <taxon>Solanoideae</taxon>
        <taxon>Capsiceae</taxon>
        <taxon>Capsicum</taxon>
    </lineage>
</organism>
<evidence type="ECO:0000256" key="10">
    <source>
        <dbReference type="ARBA" id="ARBA00023180"/>
    </source>
</evidence>
<dbReference type="EMBL" id="MLFT02000008">
    <property type="protein sequence ID" value="PHT41197.1"/>
    <property type="molecule type" value="Genomic_DNA"/>
</dbReference>
<keyword evidence="14" id="KW-1185">Reference proteome</keyword>
<comment type="similarity">
    <text evidence="2">Belongs to the RLP family.</text>
</comment>
<dbReference type="AlphaFoldDB" id="A0A2G2W7L4"/>
<comment type="caution">
    <text evidence="13">The sequence shown here is derived from an EMBL/GenBank/DDBJ whole genome shotgun (WGS) entry which is preliminary data.</text>
</comment>
<evidence type="ECO:0000256" key="6">
    <source>
        <dbReference type="ARBA" id="ARBA00022729"/>
    </source>
</evidence>
<evidence type="ECO:0000256" key="11">
    <source>
        <dbReference type="SAM" id="Phobius"/>
    </source>
</evidence>
<sequence>MRHCSEVKHLNSGLLMEFQVQLIRDPVQQVEMVGVPEEYLLGHAFHMYHLTSPDGTVSFEFQHNVCGRSIYAEGTVDAILFLAKKVKLKEEKRIYDMIDVLREGNMRCSRLEGTIHPNSSLFHLRHLQTLQLFHNNLRGPIPESIRNLSQIIHLDLSDNNLESEIPDAFSNLQNLTHLRLDNNTFTGRFPSSLVNLTKLEVLRLGYNSLSGPLPFTANGLQNLEDLFLSHNLLNGSIPSWMNSLPSLFYLRLDNNLFSGSLSLGQNKLNGEKTGAQMFSKLQFLDLSFNNLSGEVGAEMFSSMKNLYSLDLSHSGLSWSINKDNTNTTFPLLYYLGLGSCRVKDFPDFLLYSEGLSFLDLSENEIQGQFPKWFGGLSGLQSLNLSHNNLTSLDHLPNRERIMVLDLQSNSLTGPLPSSLCSSNYIRILDLSYNNMSGDFSNCSSISNCALIVLDLRGNNFHGPIPNIFSQCDWLRHIGLSENQLEGPIPRSLVNCTSLQVLDLGNNKIHSTFPIWLEALQELEILILKSNRFYGPIGGGFRTKSPFPNLRIFDVSGNSFSGSLPTEVLKGFTAMMNMDAHKSRLGYMEGEDDFGNYRANYRFSVTLVMKNQEIEFTRILKIFTTFDLSRNKFEGEIPKFIGNLNSLRLLNLSRNNLSGHIPVEMKNMSALEALDLSFNQLTGKIPVELAILTFLAVLNLSHNHLVGPIPRSNQFNTFPNDSYFGNSELCGFPLSKECGQRKSASVPVSPFEQEKEEPGFLSEMTWQSVVIGYGCGLTFGFAIMYLIYRIQRPRWFIDLLETINHEMIYRIQRGRKRRGNN</sequence>
<protein>
    <recommendedName>
        <fullName evidence="12">Disease resistance R13L4/SHOC-2-like LRR domain-containing protein</fullName>
    </recommendedName>
</protein>
<reference evidence="14" key="2">
    <citation type="journal article" date="2017" name="J. Anim. Genet.">
        <title>Multiple reference genome sequences of hot pepper reveal the massive evolution of plant disease resistance genes by retroduplication.</title>
        <authorList>
            <person name="Kim S."/>
            <person name="Park J."/>
            <person name="Yeom S.-I."/>
            <person name="Kim Y.-M."/>
            <person name="Seo E."/>
            <person name="Kim K.-T."/>
            <person name="Kim M.-S."/>
            <person name="Lee J.M."/>
            <person name="Cheong K."/>
            <person name="Shin H.-S."/>
            <person name="Kim S.-B."/>
            <person name="Han K."/>
            <person name="Lee J."/>
            <person name="Park M."/>
            <person name="Lee H.-A."/>
            <person name="Lee H.-Y."/>
            <person name="Lee Y."/>
            <person name="Oh S."/>
            <person name="Lee J.H."/>
            <person name="Choi E."/>
            <person name="Choi E."/>
            <person name="Lee S.E."/>
            <person name="Jeon J."/>
            <person name="Kim H."/>
            <person name="Choi G."/>
            <person name="Song H."/>
            <person name="Lee J."/>
            <person name="Lee S.-C."/>
            <person name="Kwon J.-K."/>
            <person name="Lee H.-Y."/>
            <person name="Koo N."/>
            <person name="Hong Y."/>
            <person name="Kim R.W."/>
            <person name="Kang W.-H."/>
            <person name="Huh J.H."/>
            <person name="Kang B.-C."/>
            <person name="Yang T.-J."/>
            <person name="Lee Y.-H."/>
            <person name="Bennetzen J.L."/>
            <person name="Choi D."/>
        </authorList>
    </citation>
    <scope>NUCLEOTIDE SEQUENCE [LARGE SCALE GENOMIC DNA]</scope>
    <source>
        <strain evidence="14">cv. PBC81</strain>
    </source>
</reference>
<evidence type="ECO:0000256" key="2">
    <source>
        <dbReference type="ARBA" id="ARBA00009592"/>
    </source>
</evidence>
<comment type="subcellular location">
    <subcellularLocation>
        <location evidence="1">Cell membrane</location>
        <topology evidence="1">Single-pass type I membrane protein</topology>
    </subcellularLocation>
</comment>
<proteinExistence type="inferred from homology"/>
<evidence type="ECO:0000256" key="4">
    <source>
        <dbReference type="ARBA" id="ARBA00022614"/>
    </source>
</evidence>